<feature type="compositionally biased region" description="Polar residues" evidence="1">
    <location>
        <begin position="419"/>
        <end position="451"/>
    </location>
</feature>
<reference evidence="3" key="1">
    <citation type="journal article" date="2011" name="Proc. Natl. Acad. Sci. U.S.A.">
        <title>Obligate biotrophy features unraveled by the genomic analysis of rust fungi.</title>
        <authorList>
            <person name="Duplessis S."/>
            <person name="Cuomo C.A."/>
            <person name="Lin Y.-C."/>
            <person name="Aerts A."/>
            <person name="Tisserant E."/>
            <person name="Veneault-Fourrey C."/>
            <person name="Joly D.L."/>
            <person name="Hacquard S."/>
            <person name="Amselem J."/>
            <person name="Cantarel B.L."/>
            <person name="Chiu R."/>
            <person name="Coutinho P.M."/>
            <person name="Feau N."/>
            <person name="Field M."/>
            <person name="Frey P."/>
            <person name="Gelhaye E."/>
            <person name="Goldberg J."/>
            <person name="Grabherr M.G."/>
            <person name="Kodira C.D."/>
            <person name="Kohler A."/>
            <person name="Kuees U."/>
            <person name="Lindquist E.A."/>
            <person name="Lucas S.M."/>
            <person name="Mago R."/>
            <person name="Mauceli E."/>
            <person name="Morin E."/>
            <person name="Murat C."/>
            <person name="Pangilinan J.L."/>
            <person name="Park R."/>
            <person name="Pearson M."/>
            <person name="Quesneville H."/>
            <person name="Rouhier N."/>
            <person name="Sakthikumar S."/>
            <person name="Salamov A.A."/>
            <person name="Schmutz J."/>
            <person name="Selles B."/>
            <person name="Shapiro H."/>
            <person name="Tanguay P."/>
            <person name="Tuskan G.A."/>
            <person name="Henrissat B."/>
            <person name="Van de Peer Y."/>
            <person name="Rouze P."/>
            <person name="Ellis J.G."/>
            <person name="Dodds P.N."/>
            <person name="Schein J.E."/>
            <person name="Zhong S."/>
            <person name="Hamelin R.C."/>
            <person name="Grigoriev I.V."/>
            <person name="Szabo L.J."/>
            <person name="Martin F."/>
        </authorList>
    </citation>
    <scope>NUCLEOTIDE SEQUENCE [LARGE SCALE GENOMIC DNA]</scope>
    <source>
        <strain evidence="3">CRL 75-36-700-3 / race SCCL</strain>
    </source>
</reference>
<proteinExistence type="predicted"/>
<organism evidence="2 3">
    <name type="scientific">Puccinia graminis f. sp. tritici (strain CRL 75-36-700-3 / race SCCL)</name>
    <name type="common">Black stem rust fungus</name>
    <dbReference type="NCBI Taxonomy" id="418459"/>
    <lineage>
        <taxon>Eukaryota</taxon>
        <taxon>Fungi</taxon>
        <taxon>Dikarya</taxon>
        <taxon>Basidiomycota</taxon>
        <taxon>Pucciniomycotina</taxon>
        <taxon>Pucciniomycetes</taxon>
        <taxon>Pucciniales</taxon>
        <taxon>Pucciniaceae</taxon>
        <taxon>Puccinia</taxon>
    </lineage>
</organism>
<feature type="region of interest" description="Disordered" evidence="1">
    <location>
        <begin position="503"/>
        <end position="528"/>
    </location>
</feature>
<dbReference type="KEGG" id="pgr:PGTG_21524"/>
<dbReference type="AlphaFoldDB" id="H6QRK8"/>
<dbReference type="HOGENOM" id="CLU_035345_1_0_1"/>
<dbReference type="GeneID" id="13540684"/>
<keyword evidence="3" id="KW-1185">Reference proteome</keyword>
<dbReference type="InParanoid" id="H6QRK8"/>
<dbReference type="EMBL" id="DS178283">
    <property type="protein sequence ID" value="EHS63308.1"/>
    <property type="molecule type" value="Genomic_DNA"/>
</dbReference>
<gene>
    <name evidence="2" type="ORF">PGTG_21524</name>
</gene>
<evidence type="ECO:0000313" key="3">
    <source>
        <dbReference type="Proteomes" id="UP000008783"/>
    </source>
</evidence>
<protein>
    <submittedName>
        <fullName evidence="2">Uncharacterized protein</fullName>
    </submittedName>
</protein>
<accession>H6QRK8</accession>
<dbReference type="RefSeq" id="XP_003889881.1">
    <property type="nucleotide sequence ID" value="XM_003889832.1"/>
</dbReference>
<evidence type="ECO:0000313" key="2">
    <source>
        <dbReference type="EMBL" id="EHS63308.1"/>
    </source>
</evidence>
<evidence type="ECO:0000256" key="1">
    <source>
        <dbReference type="SAM" id="MobiDB-lite"/>
    </source>
</evidence>
<name>H6QRK8_PUCGT</name>
<feature type="region of interest" description="Disordered" evidence="1">
    <location>
        <begin position="389"/>
        <end position="467"/>
    </location>
</feature>
<feature type="compositionally biased region" description="Polar residues" evidence="1">
    <location>
        <begin position="503"/>
        <end position="512"/>
    </location>
</feature>
<dbReference type="OrthoDB" id="2514177at2759"/>
<dbReference type="Proteomes" id="UP000008783">
    <property type="component" value="Unassembled WGS sequence"/>
</dbReference>
<sequence length="528" mass="59783">MRQEIGPTTVDKKTRRMAMFQCTPQTRSIVSWMKRLSNLFTKERHWDKLCPTLSQGKTPGQIVSNVVSRMLSGDKLQPNRANYAIWELMMRERALEIFRNPTWYTKPCVDPVQEQIGRSLLLATVDSNMHCSMLRQPTCHEMFNYLNLRFFTVTQAEQLMCWDRMINLKLSNFSSSAEAVTKLYKTLNKFISFGLDINRETIGGLALQSSIEAGSELRWEVDRQVEQDLEGSSKKLSKKAVTPDQILKHIDIVKRQVDLGSSRTSTFLASVLQAYRLSMDTHSDQAKEYYDPQTWNDQPKQVEGLALSGPQCWNCHSTDHLLRKCCLPQRADFDCPPLSFNALRLQTQQPGGHQLTNTPLIAPGNFQAWYPIVTPPGYQHCGYQSAQSPYAPPLPATGPGGNQPGKRANWYRPDYRQKPPSQQPRLQPQASVSSANTTGPPTQSDQDQTRPPQEYYRPPSPIQESTSRMIEIGVFDKGLKNKVVPSFRHLTVGDSNDPVLDTGATNHLTSNRGWGPLFSDPEWANHNS</sequence>
<dbReference type="VEuPathDB" id="FungiDB:PGTG_21524"/>